<reference evidence="1" key="1">
    <citation type="submission" date="2022-02" db="EMBL/GenBank/DDBJ databases">
        <title>Plant Genome Project.</title>
        <authorList>
            <person name="Zhang R.-G."/>
        </authorList>
    </citation>
    <scope>NUCLEOTIDE SEQUENCE</scope>
    <source>
        <strain evidence="1">AT1</strain>
    </source>
</reference>
<gene>
    <name evidence="1" type="ORF">RHMOL_Rhmol05G0270100</name>
</gene>
<evidence type="ECO:0000313" key="2">
    <source>
        <dbReference type="Proteomes" id="UP001062846"/>
    </source>
</evidence>
<evidence type="ECO:0000313" key="1">
    <source>
        <dbReference type="EMBL" id="KAI8556642.1"/>
    </source>
</evidence>
<protein>
    <submittedName>
        <fullName evidence="1">Uncharacterized protein</fullName>
    </submittedName>
</protein>
<proteinExistence type="predicted"/>
<sequence length="157" mass="17772">MTMAVRAMNTCSIFRSASSPPFASLGCRLHRFPALHCRTHPQLGVRISVFQSSQNHNPFGRAVIRSYHVQSLVDTVTEQLEALRKRHRIRATSKMGLASSGELLEDKLEKRVLREGLLLEFKKDSERLLLAVARRRDGKKNWMVSDQVLVETTNAAC</sequence>
<comment type="caution">
    <text evidence="1">The sequence shown here is derived from an EMBL/GenBank/DDBJ whole genome shotgun (WGS) entry which is preliminary data.</text>
</comment>
<accession>A0ACC0NTF6</accession>
<organism evidence="1 2">
    <name type="scientific">Rhododendron molle</name>
    <name type="common">Chinese azalea</name>
    <name type="synonym">Azalea mollis</name>
    <dbReference type="NCBI Taxonomy" id="49168"/>
    <lineage>
        <taxon>Eukaryota</taxon>
        <taxon>Viridiplantae</taxon>
        <taxon>Streptophyta</taxon>
        <taxon>Embryophyta</taxon>
        <taxon>Tracheophyta</taxon>
        <taxon>Spermatophyta</taxon>
        <taxon>Magnoliopsida</taxon>
        <taxon>eudicotyledons</taxon>
        <taxon>Gunneridae</taxon>
        <taxon>Pentapetalae</taxon>
        <taxon>asterids</taxon>
        <taxon>Ericales</taxon>
        <taxon>Ericaceae</taxon>
        <taxon>Ericoideae</taxon>
        <taxon>Rhodoreae</taxon>
        <taxon>Rhododendron</taxon>
    </lineage>
</organism>
<dbReference type="Proteomes" id="UP001062846">
    <property type="component" value="Chromosome 5"/>
</dbReference>
<name>A0ACC0NTF6_RHOML</name>
<keyword evidence="2" id="KW-1185">Reference proteome</keyword>
<dbReference type="EMBL" id="CM046392">
    <property type="protein sequence ID" value="KAI8556642.1"/>
    <property type="molecule type" value="Genomic_DNA"/>
</dbReference>